<dbReference type="Gene3D" id="3.30.870.10">
    <property type="entry name" value="Endonuclease Chain A"/>
    <property type="match status" value="2"/>
</dbReference>
<dbReference type="PANTHER" id="PTHR21248">
    <property type="entry name" value="CARDIOLIPIN SYNTHASE"/>
    <property type="match status" value="1"/>
</dbReference>
<evidence type="ECO:0000313" key="3">
    <source>
        <dbReference type="EMBL" id="KIW18257.1"/>
    </source>
</evidence>
<dbReference type="GO" id="GO:0032049">
    <property type="term" value="P:cardiolipin biosynthetic process"/>
    <property type="evidence" value="ECO:0007669"/>
    <property type="project" value="UniProtKB-ARBA"/>
</dbReference>
<feature type="region of interest" description="Disordered" evidence="1">
    <location>
        <begin position="386"/>
        <end position="409"/>
    </location>
</feature>
<name>A0A0D1ZZU4_9EURO</name>
<dbReference type="VEuPathDB" id="FungiDB:PV08_02545"/>
<feature type="compositionally biased region" description="Acidic residues" evidence="1">
    <location>
        <begin position="211"/>
        <end position="227"/>
    </location>
</feature>
<feature type="compositionally biased region" description="Low complexity" evidence="1">
    <location>
        <begin position="386"/>
        <end position="398"/>
    </location>
</feature>
<dbReference type="SMART" id="SM00155">
    <property type="entry name" value="PLDc"/>
    <property type="match status" value="2"/>
</dbReference>
<protein>
    <recommendedName>
        <fullName evidence="2">PLD phosphodiesterase domain-containing protein</fullName>
    </recommendedName>
</protein>
<evidence type="ECO:0000256" key="1">
    <source>
        <dbReference type="SAM" id="MobiDB-lite"/>
    </source>
</evidence>
<dbReference type="HOGENOM" id="CLU_030268_0_0_1"/>
<dbReference type="SUPFAM" id="SSF56024">
    <property type="entry name" value="Phospholipase D/nuclease"/>
    <property type="match status" value="2"/>
</dbReference>
<dbReference type="PROSITE" id="PS50035">
    <property type="entry name" value="PLD"/>
    <property type="match status" value="2"/>
</dbReference>
<dbReference type="STRING" id="91928.A0A0D1ZZU4"/>
<dbReference type="EMBL" id="KN847493">
    <property type="protein sequence ID" value="KIW18257.1"/>
    <property type="molecule type" value="Genomic_DNA"/>
</dbReference>
<feature type="domain" description="PLD phosphodiesterase" evidence="2">
    <location>
        <begin position="410"/>
        <end position="437"/>
    </location>
</feature>
<dbReference type="Proteomes" id="UP000053328">
    <property type="component" value="Unassembled WGS sequence"/>
</dbReference>
<dbReference type="InterPro" id="IPR025202">
    <property type="entry name" value="PLD-like_dom"/>
</dbReference>
<proteinExistence type="predicted"/>
<feature type="region of interest" description="Disordered" evidence="1">
    <location>
        <begin position="191"/>
        <end position="247"/>
    </location>
</feature>
<evidence type="ECO:0000259" key="2">
    <source>
        <dbReference type="PROSITE" id="PS50035"/>
    </source>
</evidence>
<dbReference type="GO" id="GO:0030572">
    <property type="term" value="F:phosphatidyltransferase activity"/>
    <property type="evidence" value="ECO:0007669"/>
    <property type="project" value="UniProtKB-ARBA"/>
</dbReference>
<dbReference type="AlphaFoldDB" id="A0A0D1ZZU4"/>
<dbReference type="RefSeq" id="XP_016238473.1">
    <property type="nucleotide sequence ID" value="XM_016376903.1"/>
</dbReference>
<sequence length="466" mass="51046">MDYADHVLSGRRAQSTPVSLTTGTGYSVFKSLVIPSIANARKEVILATCFWAPSATRDGVRDALVALSNRALETSCRITVRICFSSSSLARNMLWPTPKDGQNYSPTQWAKLLGLSGPADVRGLDLAVTRKFFWPFGIIHSKYVIVDRKLAIFPSCNVSWERWFEVAVAIKGPVVQDLIVFHKSFWRPPPPSPTGRSTLVPIGECERREGEGDDEEEDHGDSDDDENVGAQLNPGSSTASSTLNLDPSPTVLLPSPHKTSLLPFWCRPRALVGQCPCMTIPSSSASEYSQTPLLCTTHHLLSTARSSITMLTPNLTEPTVLDAIREALRRGVGVRVWTNRNLMTAEQMVTAGTTTPACVRNLRRTSRGVRGQLDVRFFDDHVQRDTAATTSTSTTKTTPGVIPPGGRETTPVKLHAKVTIVDDDKILLGSGNMDAASWRTSQELGVLIESRAVIERFKKEWKHGGL</sequence>
<feature type="domain" description="PLD phosphodiesterase" evidence="2">
    <location>
        <begin position="135"/>
        <end position="162"/>
    </location>
</feature>
<organism evidence="3 4">
    <name type="scientific">Exophiala spinifera</name>
    <dbReference type="NCBI Taxonomy" id="91928"/>
    <lineage>
        <taxon>Eukaryota</taxon>
        <taxon>Fungi</taxon>
        <taxon>Dikarya</taxon>
        <taxon>Ascomycota</taxon>
        <taxon>Pezizomycotina</taxon>
        <taxon>Eurotiomycetes</taxon>
        <taxon>Chaetothyriomycetidae</taxon>
        <taxon>Chaetothyriales</taxon>
        <taxon>Herpotrichiellaceae</taxon>
        <taxon>Exophiala</taxon>
    </lineage>
</organism>
<dbReference type="CDD" id="cd00138">
    <property type="entry name" value="PLDc_SF"/>
    <property type="match status" value="2"/>
</dbReference>
<dbReference type="GeneID" id="27329628"/>
<evidence type="ECO:0000313" key="4">
    <source>
        <dbReference type="Proteomes" id="UP000053328"/>
    </source>
</evidence>
<reference evidence="3 4" key="1">
    <citation type="submission" date="2015-01" db="EMBL/GenBank/DDBJ databases">
        <title>The Genome Sequence of Exophiala spinifera CBS89968.</title>
        <authorList>
            <consortium name="The Broad Institute Genomics Platform"/>
            <person name="Cuomo C."/>
            <person name="de Hoog S."/>
            <person name="Gorbushina A."/>
            <person name="Stielow B."/>
            <person name="Teixiera M."/>
            <person name="Abouelleil A."/>
            <person name="Chapman S.B."/>
            <person name="Priest M."/>
            <person name="Young S.K."/>
            <person name="Wortman J."/>
            <person name="Nusbaum C."/>
            <person name="Birren B."/>
        </authorList>
    </citation>
    <scope>NUCLEOTIDE SEQUENCE [LARGE SCALE GENOMIC DNA]</scope>
    <source>
        <strain evidence="3 4">CBS 89968</strain>
    </source>
</reference>
<feature type="compositionally biased region" description="Polar residues" evidence="1">
    <location>
        <begin position="233"/>
        <end position="247"/>
    </location>
</feature>
<gene>
    <name evidence="3" type="ORF">PV08_02545</name>
</gene>
<dbReference type="PANTHER" id="PTHR21248:SF11">
    <property type="entry name" value="PLD PHOSPHODIESTERASE DOMAIN-CONTAINING PROTEIN"/>
    <property type="match status" value="1"/>
</dbReference>
<accession>A0A0D1ZZU4</accession>
<dbReference type="OrthoDB" id="9997422at2759"/>
<keyword evidence="4" id="KW-1185">Reference proteome</keyword>
<dbReference type="Pfam" id="PF13091">
    <property type="entry name" value="PLDc_2"/>
    <property type="match status" value="1"/>
</dbReference>
<dbReference type="InterPro" id="IPR001736">
    <property type="entry name" value="PLipase_D/transphosphatidylase"/>
</dbReference>